<keyword evidence="2" id="KW-1185">Reference proteome</keyword>
<evidence type="ECO:0000313" key="2">
    <source>
        <dbReference type="Proteomes" id="UP000185812"/>
    </source>
</evidence>
<accession>A0A1M6SD82</accession>
<proteinExistence type="predicted"/>
<dbReference type="AlphaFoldDB" id="A0A1M6SD82"/>
<organism evidence="1 2">
    <name type="scientific">Rhodothermus profundi</name>
    <dbReference type="NCBI Taxonomy" id="633813"/>
    <lineage>
        <taxon>Bacteria</taxon>
        <taxon>Pseudomonadati</taxon>
        <taxon>Rhodothermota</taxon>
        <taxon>Rhodothermia</taxon>
        <taxon>Rhodothermales</taxon>
        <taxon>Rhodothermaceae</taxon>
        <taxon>Rhodothermus</taxon>
    </lineage>
</organism>
<protein>
    <submittedName>
        <fullName evidence="1">Uncharacterized protein</fullName>
    </submittedName>
</protein>
<sequence length="63" mass="6829">MKGRLYHIAELLPGVLKRLQATCDQASSRHTTVPIAAGSPQKALQRIENVISTRARTSMSPTA</sequence>
<dbReference type="Proteomes" id="UP000185812">
    <property type="component" value="Unassembled WGS sequence"/>
</dbReference>
<evidence type="ECO:0000313" key="1">
    <source>
        <dbReference type="EMBL" id="SHK42468.1"/>
    </source>
</evidence>
<dbReference type="EMBL" id="FRAU01000003">
    <property type="protein sequence ID" value="SHK42468.1"/>
    <property type="molecule type" value="Genomic_DNA"/>
</dbReference>
<reference evidence="2" key="1">
    <citation type="submission" date="2016-11" db="EMBL/GenBank/DDBJ databases">
        <authorList>
            <person name="Varghese N."/>
            <person name="Submissions S."/>
        </authorList>
    </citation>
    <scope>NUCLEOTIDE SEQUENCE [LARGE SCALE GENOMIC DNA]</scope>
    <source>
        <strain evidence="2">DSM 22212</strain>
    </source>
</reference>
<name>A0A1M6SD82_9BACT</name>
<gene>
    <name evidence="1" type="ORF">SAMN04488087_1043</name>
</gene>